<dbReference type="PANTHER" id="PTHR37489">
    <property type="entry name" value="DUF3500 DOMAIN-CONTAINING PROTEIN"/>
    <property type="match status" value="1"/>
</dbReference>
<evidence type="ECO:0000313" key="3">
    <source>
        <dbReference type="Proteomes" id="UP000595703"/>
    </source>
</evidence>
<feature type="region of interest" description="Disordered" evidence="1">
    <location>
        <begin position="362"/>
        <end position="393"/>
    </location>
</feature>
<gene>
    <name evidence="2" type="ORF">RVR_7343</name>
</gene>
<dbReference type="RefSeq" id="WP_202236355.1">
    <property type="nucleotide sequence ID" value="NZ_AP018365.1"/>
</dbReference>
<dbReference type="EMBL" id="AP018365">
    <property type="protein sequence ID" value="BBB00328.1"/>
    <property type="molecule type" value="Genomic_DNA"/>
</dbReference>
<name>A0A7U3UX01_9ACTN</name>
<dbReference type="KEGG" id="arev:RVR_7343"/>
<proteinExistence type="predicted"/>
<protein>
    <recommendedName>
        <fullName evidence="4">DUF3500 domain-containing protein</fullName>
    </recommendedName>
</protein>
<evidence type="ECO:0000313" key="2">
    <source>
        <dbReference type="EMBL" id="BBB00328.1"/>
    </source>
</evidence>
<dbReference type="Proteomes" id="UP000595703">
    <property type="component" value="Chromosome"/>
</dbReference>
<reference evidence="2 3" key="3">
    <citation type="journal article" date="2011" name="Nat. Chem. Biol.">
        <title>Reveromycin A biosynthesis uses RevG and RevJ for stereospecific spiroacetal formation.</title>
        <authorList>
            <person name="Takahashi S."/>
            <person name="Toyoda A."/>
            <person name="Sekiyama Y."/>
            <person name="Takagi H."/>
            <person name="Nogawa T."/>
            <person name="Uramoto M."/>
            <person name="Suzuki R."/>
            <person name="Koshino H."/>
            <person name="Kumano T."/>
            <person name="Panthee S."/>
            <person name="Dairi T."/>
            <person name="Ishikawa J."/>
            <person name="Ikeda H."/>
            <person name="Sakaki Y."/>
            <person name="Osada H."/>
        </authorList>
    </citation>
    <scope>NUCLEOTIDE SEQUENCE [LARGE SCALE GENOMIC DNA]</scope>
    <source>
        <strain evidence="2 3">SN-593</strain>
    </source>
</reference>
<sequence length="393" mass="44584">MSEVYEAPEVIRRMLVNTSALLNCLSAEQRSRAWFPLDAPHRRDWDFVPKPDRTGLPLAVMDRHQRALAHSLMSAGLSTRGYTMALSIMAMENVLRESGVPRFGIAAADMRNPDLYFFSFYGRPSHEDTWGWRVIGHHLSLNYTIIDERFLSVTPCNMGSQPASAGVIAPLHDDDQHGFDLLHALSPRQRSTAVIHPVAPADFVTRQVPLIGKVEYPDHWDLGIPSYVITEEDREALKFEKDNPRGIAVSDLAPDQAEAFWSLVSNHLDRMPAVVADKHMERLRDEGADNIFFCWAGGERKGTSHYYRIQSGRLLFEFDNAIDSGNHIHSMWRDYRNDFGHELLLDHYDRERLTGHHLRTRLTSSVPDDEDTRGATGAARPVGPGTYTTEEFH</sequence>
<keyword evidence="3" id="KW-1185">Reference proteome</keyword>
<evidence type="ECO:0000256" key="1">
    <source>
        <dbReference type="SAM" id="MobiDB-lite"/>
    </source>
</evidence>
<organism evidence="2 3">
    <name type="scientific">Actinacidiphila reveromycinica</name>
    <dbReference type="NCBI Taxonomy" id="659352"/>
    <lineage>
        <taxon>Bacteria</taxon>
        <taxon>Bacillati</taxon>
        <taxon>Actinomycetota</taxon>
        <taxon>Actinomycetes</taxon>
        <taxon>Kitasatosporales</taxon>
        <taxon>Streptomycetaceae</taxon>
        <taxon>Actinacidiphila</taxon>
    </lineage>
</organism>
<reference evidence="2 3" key="1">
    <citation type="journal article" date="2010" name="J. Bacteriol.">
        <title>Biochemical characterization of a novel indole prenyltransferase from Streptomyces sp. SN-593.</title>
        <authorList>
            <person name="Takahashi S."/>
            <person name="Takagi H."/>
            <person name="Toyoda A."/>
            <person name="Uramoto M."/>
            <person name="Nogawa T."/>
            <person name="Ueki M."/>
            <person name="Sakaki Y."/>
            <person name="Osada H."/>
        </authorList>
    </citation>
    <scope>NUCLEOTIDE SEQUENCE [LARGE SCALE GENOMIC DNA]</scope>
    <source>
        <strain evidence="2 3">SN-593</strain>
    </source>
</reference>
<dbReference type="AlphaFoldDB" id="A0A7U3UX01"/>
<reference evidence="2 3" key="4">
    <citation type="journal article" date="2020" name="Sci. Rep.">
        <title>beta-carboline chemical signals induce reveromycin production through a LuxR family regulator in Streptomyces sp. SN-593.</title>
        <authorList>
            <person name="Panthee S."/>
            <person name="Kito N."/>
            <person name="Hayashi T."/>
            <person name="Shimizu T."/>
            <person name="Ishikawa J."/>
            <person name="Hamamoto H."/>
            <person name="Osada H."/>
            <person name="Takahashi S."/>
        </authorList>
    </citation>
    <scope>NUCLEOTIDE SEQUENCE [LARGE SCALE GENOMIC DNA]</scope>
    <source>
        <strain evidence="2 3">SN-593</strain>
    </source>
</reference>
<dbReference type="Pfam" id="PF12006">
    <property type="entry name" value="DUF3500"/>
    <property type="match status" value="1"/>
</dbReference>
<dbReference type="InterPro" id="IPR021889">
    <property type="entry name" value="DUF3500"/>
</dbReference>
<dbReference type="PANTHER" id="PTHR37489:SF1">
    <property type="entry name" value="DUF3500 DOMAIN-CONTAINING PROTEIN"/>
    <property type="match status" value="1"/>
</dbReference>
<evidence type="ECO:0008006" key="4">
    <source>
        <dbReference type="Google" id="ProtNLM"/>
    </source>
</evidence>
<reference evidence="2 3" key="2">
    <citation type="journal article" date="2011" name="J. Antibiot.">
        <title>Furaquinocins I and J: novel polyketide isoprenoid hybrid compounds from Streptomyces reveromyceticus SN-593.</title>
        <authorList>
            <person name="Panthee S."/>
            <person name="Takahashi S."/>
            <person name="Takagi H."/>
            <person name="Nogawa T."/>
            <person name="Oowada E."/>
            <person name="Uramoto M."/>
            <person name="Osada H."/>
        </authorList>
    </citation>
    <scope>NUCLEOTIDE SEQUENCE [LARGE SCALE GENOMIC DNA]</scope>
    <source>
        <strain evidence="2 3">SN-593</strain>
    </source>
</reference>
<accession>A0A7U3UX01</accession>